<dbReference type="GO" id="GO:0046872">
    <property type="term" value="F:metal ion binding"/>
    <property type="evidence" value="ECO:0007669"/>
    <property type="project" value="UniProtKB-KW"/>
</dbReference>
<evidence type="ECO:0000256" key="1">
    <source>
        <dbReference type="ARBA" id="ARBA00001947"/>
    </source>
</evidence>
<feature type="domain" description="Succinylglutamate desuccinylase/Aspartoacylase catalytic" evidence="5">
    <location>
        <begin position="32"/>
        <end position="266"/>
    </location>
</feature>
<dbReference type="SUPFAM" id="SSF53187">
    <property type="entry name" value="Zn-dependent exopeptidases"/>
    <property type="match status" value="1"/>
</dbReference>
<evidence type="ECO:0000313" key="7">
    <source>
        <dbReference type="Proteomes" id="UP000330809"/>
    </source>
</evidence>
<comment type="cofactor">
    <cofactor evidence="1">
        <name>Zn(2+)</name>
        <dbReference type="ChEBI" id="CHEBI:29105"/>
    </cofactor>
</comment>
<dbReference type="InterPro" id="IPR053138">
    <property type="entry name" value="N-alpha-Ac-DABA_deacetylase"/>
</dbReference>
<dbReference type="PANTHER" id="PTHR37326:SF1">
    <property type="entry name" value="BLL3975 PROTEIN"/>
    <property type="match status" value="1"/>
</dbReference>
<dbReference type="Proteomes" id="UP000330809">
    <property type="component" value="Unassembled WGS sequence"/>
</dbReference>
<evidence type="ECO:0000259" key="5">
    <source>
        <dbReference type="Pfam" id="PF24827"/>
    </source>
</evidence>
<keyword evidence="4" id="KW-0862">Zinc</keyword>
<evidence type="ECO:0000256" key="3">
    <source>
        <dbReference type="ARBA" id="ARBA00022801"/>
    </source>
</evidence>
<dbReference type="RefSeq" id="WP_095023451.1">
    <property type="nucleotide sequence ID" value="NZ_CAACYJ010000002.1"/>
</dbReference>
<name>A0A266NP73_PSEFR</name>
<dbReference type="EMBL" id="CAACYJ010000002">
    <property type="protein sequence ID" value="VFB17867.1"/>
    <property type="molecule type" value="Genomic_DNA"/>
</dbReference>
<keyword evidence="3" id="KW-0378">Hydrolase</keyword>
<proteinExistence type="predicted"/>
<gene>
    <name evidence="6" type="ORF">NCTC10754_00388</name>
</gene>
<evidence type="ECO:0000256" key="2">
    <source>
        <dbReference type="ARBA" id="ARBA00022723"/>
    </source>
</evidence>
<dbReference type="InterPro" id="IPR055438">
    <property type="entry name" value="AstE_AspA_cat"/>
</dbReference>
<dbReference type="Gene3D" id="3.40.630.10">
    <property type="entry name" value="Zn peptidases"/>
    <property type="match status" value="1"/>
</dbReference>
<keyword evidence="2" id="KW-0479">Metal-binding</keyword>
<dbReference type="PANTHER" id="PTHR37326">
    <property type="entry name" value="BLL3975 PROTEIN"/>
    <property type="match status" value="1"/>
</dbReference>
<accession>A0A266NP73</accession>
<protein>
    <submittedName>
        <fullName evidence="6">Succinylglutamate desuccinylase/aspartoacylase family</fullName>
    </submittedName>
</protein>
<evidence type="ECO:0000313" key="6">
    <source>
        <dbReference type="EMBL" id="VFB17867.1"/>
    </source>
</evidence>
<evidence type="ECO:0000256" key="4">
    <source>
        <dbReference type="ARBA" id="ARBA00022833"/>
    </source>
</evidence>
<sequence>MHHQRHDVLAAVPGTCRQIHSFHYGPAPEHGKIYIQASLHADELPGMLVIWHLKQRMLELEQAGLLRKHIVLVPVANPAGLEQVLMDVPQGRFDNESRQNFNRFFVDVSQEVGDSVEGQLTQDPEHNTQLIRSALRRVLVATQPLTHVQALRQTLQTLACDADMVLDLHCDFEAVQHLYLAPAFWPQVEPLARYLGARACFMATESGGQSFDEWFTLFWAQMQARFAPRFPLACCSFAVTVELRGVADVTHELARDDSQALIDYLIHAGAVEGQPKALPALLNPPTPLAGVEPLNSPTGGLLVFYAQVGDYLQAGAVVADIIDPITDRITPVVCQREGLLYVRSLRRMATAGMTIAHVAGAQAYRQGDLLSP</sequence>
<reference evidence="6 7" key="1">
    <citation type="submission" date="2019-02" db="EMBL/GenBank/DDBJ databases">
        <authorList>
            <consortium name="Pathogen Informatics"/>
        </authorList>
    </citation>
    <scope>NUCLEOTIDE SEQUENCE [LARGE SCALE GENOMIC DNA]</scope>
    <source>
        <strain evidence="6 7">3012STDY7103891</strain>
    </source>
</reference>
<dbReference type="GO" id="GO:0016788">
    <property type="term" value="F:hydrolase activity, acting on ester bonds"/>
    <property type="evidence" value="ECO:0007669"/>
    <property type="project" value="InterPro"/>
</dbReference>
<dbReference type="Pfam" id="PF24827">
    <property type="entry name" value="AstE_AspA_cat"/>
    <property type="match status" value="1"/>
</dbReference>
<dbReference type="CDD" id="cd06250">
    <property type="entry name" value="M14_PaAOTO_like"/>
    <property type="match status" value="1"/>
</dbReference>
<dbReference type="AlphaFoldDB" id="A0A266NP73"/>
<organism evidence="6 7">
    <name type="scientific">Pseudomonas fragi</name>
    <dbReference type="NCBI Taxonomy" id="296"/>
    <lineage>
        <taxon>Bacteria</taxon>
        <taxon>Pseudomonadati</taxon>
        <taxon>Pseudomonadota</taxon>
        <taxon>Gammaproteobacteria</taxon>
        <taxon>Pseudomonadales</taxon>
        <taxon>Pseudomonadaceae</taxon>
        <taxon>Pseudomonas</taxon>
    </lineage>
</organism>
<dbReference type="GeneID" id="89542996"/>